<organism evidence="1">
    <name type="scientific">Zea mays</name>
    <name type="common">Maize</name>
    <dbReference type="NCBI Taxonomy" id="4577"/>
    <lineage>
        <taxon>Eukaryota</taxon>
        <taxon>Viridiplantae</taxon>
        <taxon>Streptophyta</taxon>
        <taxon>Embryophyta</taxon>
        <taxon>Tracheophyta</taxon>
        <taxon>Spermatophyta</taxon>
        <taxon>Magnoliopsida</taxon>
        <taxon>Liliopsida</taxon>
        <taxon>Poales</taxon>
        <taxon>Poaceae</taxon>
        <taxon>PACMAD clade</taxon>
        <taxon>Panicoideae</taxon>
        <taxon>Andropogonodae</taxon>
        <taxon>Andropogoneae</taxon>
        <taxon>Tripsacinae</taxon>
        <taxon>Zea</taxon>
    </lineage>
</organism>
<protein>
    <submittedName>
        <fullName evidence="1">Uncharacterized protein</fullName>
    </submittedName>
</protein>
<dbReference type="AlphaFoldDB" id="B4FZ12"/>
<evidence type="ECO:0000313" key="1">
    <source>
        <dbReference type="EMBL" id="ACF87355.1"/>
    </source>
</evidence>
<sequence>MLGWRCSRTPATCPRKRIRSGSTRPSSTSCFQLQSRLCNAMWELLRPKDHRESS</sequence>
<dbReference type="EMBL" id="BT042350">
    <property type="protein sequence ID" value="ACF87355.1"/>
    <property type="molecule type" value="mRNA"/>
</dbReference>
<proteinExistence type="evidence at transcript level"/>
<reference evidence="1" key="1">
    <citation type="journal article" date="2009" name="PLoS Genet.">
        <title>Sequencing, mapping, and analysis of 27,455 maize full-length cDNAs.</title>
        <authorList>
            <person name="Soderlund C."/>
            <person name="Descour A."/>
            <person name="Kudrna D."/>
            <person name="Bomhoff M."/>
            <person name="Boyd L."/>
            <person name="Currie J."/>
            <person name="Angelova A."/>
            <person name="Collura K."/>
            <person name="Wissotski M."/>
            <person name="Ashley E."/>
            <person name="Morrow D."/>
            <person name="Fernandes J."/>
            <person name="Walbot V."/>
            <person name="Yu Y."/>
        </authorList>
    </citation>
    <scope>NUCLEOTIDE SEQUENCE</scope>
    <source>
        <strain evidence="1">B73</strain>
    </source>
</reference>
<accession>B4FZ12</accession>
<name>B4FZ12_MAIZE</name>